<reference evidence="1" key="1">
    <citation type="submission" date="2019-02" db="EMBL/GenBank/DDBJ databases">
        <authorList>
            <person name="Gruber-Vodicka R. H."/>
            <person name="Seah K. B. B."/>
        </authorList>
    </citation>
    <scope>NUCLEOTIDE SEQUENCE</scope>
    <source>
        <strain evidence="1">BECK_S313</strain>
    </source>
</reference>
<dbReference type="InterPro" id="IPR009387">
    <property type="entry name" value="HigB-2"/>
</dbReference>
<name>A0A450WGN8_9GAMM</name>
<dbReference type="PIRSF" id="PIRSF039032">
    <property type="entry name" value="HigB-2"/>
    <property type="match status" value="1"/>
</dbReference>
<dbReference type="EMBL" id="CAADFK010000091">
    <property type="protein sequence ID" value="VFK16210.1"/>
    <property type="molecule type" value="Genomic_DNA"/>
</dbReference>
<accession>A0A450WGN8</accession>
<evidence type="ECO:0000313" key="1">
    <source>
        <dbReference type="EMBL" id="VFK16210.1"/>
    </source>
</evidence>
<proteinExistence type="predicted"/>
<dbReference type="AlphaFoldDB" id="A0A450WGN8"/>
<gene>
    <name evidence="1" type="ORF">BECKLPF1236B_GA0070989_109111</name>
</gene>
<organism evidence="1">
    <name type="scientific">Candidatus Kentrum sp. LPFa</name>
    <dbReference type="NCBI Taxonomy" id="2126335"/>
    <lineage>
        <taxon>Bacteria</taxon>
        <taxon>Pseudomonadati</taxon>
        <taxon>Pseudomonadota</taxon>
        <taxon>Gammaproteobacteria</taxon>
        <taxon>Candidatus Kentrum</taxon>
    </lineage>
</organism>
<sequence>MITLIESPIFTRLWPDYWTEEERGEFVVWLAENPDAGDVISGAKGIRKVRWGRQGKGKRGGVRVIYFSRQSAGLIWLLTIYAKSNTENIPAHILKRLQEEFIDDHDFSRTNETGCKA</sequence>
<protein>
    <submittedName>
        <fullName evidence="1">Uncharacterized protein</fullName>
    </submittedName>
</protein>